<dbReference type="InterPro" id="IPR039994">
    <property type="entry name" value="NO66-like"/>
</dbReference>
<dbReference type="PROSITE" id="PS51184">
    <property type="entry name" value="JMJC"/>
    <property type="match status" value="1"/>
</dbReference>
<comment type="caution">
    <text evidence="7">The sequence shown here is derived from an EMBL/GenBank/DDBJ whole genome shotgun (WGS) entry which is preliminary data.</text>
</comment>
<reference evidence="7 8" key="1">
    <citation type="submission" date="2015-11" db="EMBL/GenBank/DDBJ databases">
        <title>Expanding the genomic diversity of Burkholderia species for the development of highly accurate diagnostics.</title>
        <authorList>
            <person name="Sahl J."/>
            <person name="Keim P."/>
            <person name="Wagner D."/>
        </authorList>
    </citation>
    <scope>NUCLEOTIDE SEQUENCE [LARGE SCALE GENOMIC DNA]</scope>
    <source>
        <strain evidence="7 8">MSMB782WGS</strain>
    </source>
</reference>
<proteinExistence type="predicted"/>
<evidence type="ECO:0000313" key="7">
    <source>
        <dbReference type="EMBL" id="KWK68367.1"/>
    </source>
</evidence>
<evidence type="ECO:0000256" key="2">
    <source>
        <dbReference type="ARBA" id="ARBA00022723"/>
    </source>
</evidence>
<dbReference type="SUPFAM" id="SSF51197">
    <property type="entry name" value="Clavaminate synthase-like"/>
    <property type="match status" value="1"/>
</dbReference>
<comment type="cofactor">
    <cofactor evidence="1">
        <name>Fe(2+)</name>
        <dbReference type="ChEBI" id="CHEBI:29033"/>
    </cofactor>
</comment>
<keyword evidence="4" id="KW-0560">Oxidoreductase</keyword>
<name>A0A125JS15_9BURK</name>
<dbReference type="Gene3D" id="2.60.120.650">
    <property type="entry name" value="Cupin"/>
    <property type="match status" value="1"/>
</dbReference>
<dbReference type="RefSeq" id="WP_060237776.1">
    <property type="nucleotide sequence ID" value="NZ_LPLU01000116.1"/>
</dbReference>
<dbReference type="PANTHER" id="PTHR13096">
    <property type="entry name" value="MINA53 MYC INDUCED NUCLEAR ANTIGEN"/>
    <property type="match status" value="1"/>
</dbReference>
<evidence type="ECO:0000256" key="4">
    <source>
        <dbReference type="ARBA" id="ARBA00023002"/>
    </source>
</evidence>
<keyword evidence="5" id="KW-0408">Iron</keyword>
<dbReference type="InterPro" id="IPR003347">
    <property type="entry name" value="JmjC_dom"/>
</dbReference>
<organism evidence="7 8">
    <name type="scientific">Burkholderia ubonensis</name>
    <dbReference type="NCBI Taxonomy" id="101571"/>
    <lineage>
        <taxon>Bacteria</taxon>
        <taxon>Pseudomonadati</taxon>
        <taxon>Pseudomonadota</taxon>
        <taxon>Betaproteobacteria</taxon>
        <taxon>Burkholderiales</taxon>
        <taxon>Burkholderiaceae</taxon>
        <taxon>Burkholderia</taxon>
        <taxon>Burkholderia cepacia complex</taxon>
    </lineage>
</organism>
<dbReference type="SMART" id="SM00558">
    <property type="entry name" value="JmjC"/>
    <property type="match status" value="1"/>
</dbReference>
<evidence type="ECO:0000259" key="6">
    <source>
        <dbReference type="PROSITE" id="PS51184"/>
    </source>
</evidence>
<protein>
    <submittedName>
        <fullName evidence="7">Cupin</fullName>
    </submittedName>
</protein>
<dbReference type="InterPro" id="IPR046799">
    <property type="entry name" value="ROXA-like_wH"/>
</dbReference>
<dbReference type="Proteomes" id="UP000065504">
    <property type="component" value="Unassembled WGS sequence"/>
</dbReference>
<evidence type="ECO:0000256" key="5">
    <source>
        <dbReference type="ARBA" id="ARBA00023004"/>
    </source>
</evidence>
<dbReference type="GO" id="GO:0046872">
    <property type="term" value="F:metal ion binding"/>
    <property type="evidence" value="ECO:0007669"/>
    <property type="project" value="UniProtKB-KW"/>
</dbReference>
<evidence type="ECO:0000256" key="3">
    <source>
        <dbReference type="ARBA" id="ARBA00022964"/>
    </source>
</evidence>
<sequence length="399" mass="45715">MSIRFSVSSSDFIEHFQEQKPLLMKAAASTAVFSWRDVNEIFERSDITSKDFKLSYDGIRPKEEYVESYLDVGTLRYRLIKPAIYDYLRRGATLIANKISNEPKVHAFSKRIANYTGRRVVSSAYAAFGTKDSYRCHWDTRDVFAIQLIGRKRWVLYEPTLELPLYSQQSRDYEHLYPCPTEAYLDVILEAGDVLYVPRGWWHNPLPLGEGSFHLALGTFPAYAVDYLSWALNQMPDFLPARMSLRDWEHDEDTIADIARHLGTLLRDRENYSRFMDAFVGATRVESPLAIEMFGNAAAGSIDDDVGLRLATDAFHHRLPEGYVLANGTKLNLSEQSQRLIHRIAATPGITLADLVIQFPDLDSHKLRQLVTELCRQDILELVHQHRRIATPESAFLHS</sequence>
<feature type="domain" description="JmjC" evidence="6">
    <location>
        <begin position="91"/>
        <end position="236"/>
    </location>
</feature>
<evidence type="ECO:0000313" key="8">
    <source>
        <dbReference type="Proteomes" id="UP000065504"/>
    </source>
</evidence>
<dbReference type="GO" id="GO:0051213">
    <property type="term" value="F:dioxygenase activity"/>
    <property type="evidence" value="ECO:0007669"/>
    <property type="project" value="UniProtKB-KW"/>
</dbReference>
<evidence type="ECO:0000256" key="1">
    <source>
        <dbReference type="ARBA" id="ARBA00001954"/>
    </source>
</evidence>
<accession>A0A125JS15</accession>
<gene>
    <name evidence="7" type="ORF">WM16_25110</name>
</gene>
<dbReference type="PANTHER" id="PTHR13096:SF8">
    <property type="entry name" value="RIBOSOMAL OXYGENASE 1"/>
    <property type="match status" value="1"/>
</dbReference>
<dbReference type="Pfam" id="PF20514">
    <property type="entry name" value="WHD_ROXA"/>
    <property type="match status" value="1"/>
</dbReference>
<keyword evidence="2" id="KW-0479">Metal-binding</keyword>
<keyword evidence="3" id="KW-0223">Dioxygenase</keyword>
<dbReference type="AlphaFoldDB" id="A0A125JS15"/>
<dbReference type="EMBL" id="LPLU01000116">
    <property type="protein sequence ID" value="KWK68367.1"/>
    <property type="molecule type" value="Genomic_DNA"/>
</dbReference>
<dbReference type="Pfam" id="PF08007">
    <property type="entry name" value="JmjC_2"/>
    <property type="match status" value="1"/>
</dbReference>